<evidence type="ECO:0000256" key="1">
    <source>
        <dbReference type="ARBA" id="ARBA00004162"/>
    </source>
</evidence>
<evidence type="ECO:0000313" key="14">
    <source>
        <dbReference type="Proteomes" id="UP001479290"/>
    </source>
</evidence>
<keyword evidence="6" id="KW-1133">Transmembrane helix</keyword>
<evidence type="ECO:0000256" key="5">
    <source>
        <dbReference type="ARBA" id="ARBA00022729"/>
    </source>
</evidence>
<evidence type="ECO:0000259" key="12">
    <source>
        <dbReference type="PROSITE" id="PS51534"/>
    </source>
</evidence>
<evidence type="ECO:0000256" key="3">
    <source>
        <dbReference type="ARBA" id="ARBA00022475"/>
    </source>
</evidence>
<evidence type="ECO:0000256" key="6">
    <source>
        <dbReference type="ARBA" id="ARBA00022989"/>
    </source>
</evidence>
<evidence type="ECO:0000313" key="13">
    <source>
        <dbReference type="EMBL" id="KAK9970080.1"/>
    </source>
</evidence>
<evidence type="ECO:0000256" key="2">
    <source>
        <dbReference type="ARBA" id="ARBA00004479"/>
    </source>
</evidence>
<evidence type="ECO:0000256" key="9">
    <source>
        <dbReference type="ARBA" id="ARBA00023180"/>
    </source>
</evidence>
<comment type="caution">
    <text evidence="13">The sequence shown here is derived from an EMBL/GenBank/DDBJ whole genome shotgun (WGS) entry which is preliminary data.</text>
</comment>
<proteinExistence type="predicted"/>
<evidence type="ECO:0000256" key="10">
    <source>
        <dbReference type="ARBA" id="ARBA00023198"/>
    </source>
</evidence>
<sequence>MSVWALLLVSLLLWIFTQALERIELKEDQALTCGQGIIHCEVKSVGHTCIWDDEHVYVSSLDTYFVHCQKQETWSLCLKILVNVIVRDAGQAVTVDGSGEEEEMYGSADVQVCYTYPSKRHTTTVHFTFRSSAFDHSTTLKVWMSLVVKIPEAKLGSTITVHSPYTNSTKQIPSKEEACSKGLDAIFCKPPRLHRKTDHVTGAIKLYAADADKWKSQKFYACQRLDRNGRCVKVEWNNASHEFEISLSSVAPCLCFEIWGNFLRTEYCPFLNETVSGSSVSVSLAETVTYHKRAALVWNLTAPCRLEAELWLCRKGSGLDSSCHAVNTSSHVHTHQNDNWTQTDHRHWRFHGEFLQVERHPLLCVQVKVAGMEGYVGPVCPFEVKRAHWSFPLVLCVLLVCLSVLGAYAVQGTLKSWVFRWLKVDDVNTAVAAGVELLLVCPPDADATVIQLLCRLCSSLSALGFTVSLDLWNRSEINALGPVPWLHSCLEQVRRRGGKAVMVLTPEACERAKRWSCRGTKQEPEEENETNSGVQSLSCSEVFDALLSCILGDYLLGRAGERFVLAQFDGRCTATTLPEFFRGLPLFSLPSQSLDFITELTQGARTGRRVCERWERAGALRAASRSISGALREITGGTGHTCATLPQDSGTDNDYETVPLQAEQLSLALDTETSTVGWV</sequence>
<keyword evidence="7" id="KW-0472">Membrane</keyword>
<dbReference type="InterPro" id="IPR039465">
    <property type="entry name" value="IL-17_rcpt-like"/>
</dbReference>
<dbReference type="InterPro" id="IPR027841">
    <property type="entry name" value="IL-17_rcpt_C/E_N"/>
</dbReference>
<dbReference type="InterPro" id="IPR013568">
    <property type="entry name" value="SEFIR_dom"/>
</dbReference>
<evidence type="ECO:0000256" key="4">
    <source>
        <dbReference type="ARBA" id="ARBA00022692"/>
    </source>
</evidence>
<keyword evidence="10" id="KW-0395">Inflammatory response</keyword>
<evidence type="ECO:0000256" key="11">
    <source>
        <dbReference type="SAM" id="SignalP"/>
    </source>
</evidence>
<gene>
    <name evidence="13" type="ORF">ABG768_026048</name>
</gene>
<dbReference type="PANTHER" id="PTHR15583">
    <property type="entry name" value="INTERLEUKIN-17 RECEPTOR"/>
    <property type="match status" value="1"/>
</dbReference>
<dbReference type="Gene3D" id="3.40.50.11530">
    <property type="match status" value="1"/>
</dbReference>
<comment type="subcellular location">
    <subcellularLocation>
        <location evidence="1">Cell membrane</location>
        <topology evidence="1">Single-pass membrane protein</topology>
    </subcellularLocation>
    <subcellularLocation>
        <location evidence="2">Membrane</location>
        <topology evidence="2">Single-pass type I membrane protein</topology>
    </subcellularLocation>
</comment>
<feature type="chain" id="PRO_5043901226" description="SEFIR domain-containing protein" evidence="11">
    <location>
        <begin position="20"/>
        <end position="679"/>
    </location>
</feature>
<name>A0AAW2A9J4_CULAL</name>
<feature type="domain" description="SEFIR" evidence="12">
    <location>
        <begin position="434"/>
        <end position="598"/>
    </location>
</feature>
<organism evidence="13 14">
    <name type="scientific">Culter alburnus</name>
    <name type="common">Topmouth culter</name>
    <dbReference type="NCBI Taxonomy" id="194366"/>
    <lineage>
        <taxon>Eukaryota</taxon>
        <taxon>Metazoa</taxon>
        <taxon>Chordata</taxon>
        <taxon>Craniata</taxon>
        <taxon>Vertebrata</taxon>
        <taxon>Euteleostomi</taxon>
        <taxon>Actinopterygii</taxon>
        <taxon>Neopterygii</taxon>
        <taxon>Teleostei</taxon>
        <taxon>Ostariophysi</taxon>
        <taxon>Cypriniformes</taxon>
        <taxon>Xenocyprididae</taxon>
        <taxon>Xenocypridinae</taxon>
        <taxon>Culter</taxon>
    </lineage>
</organism>
<keyword evidence="3" id="KW-1003">Cell membrane</keyword>
<dbReference type="Proteomes" id="UP001479290">
    <property type="component" value="Unassembled WGS sequence"/>
</dbReference>
<accession>A0AAW2A9J4</accession>
<dbReference type="PANTHER" id="PTHR15583:SF12">
    <property type="entry name" value="INTERLEUKIN-17 RECEPTOR C"/>
    <property type="match status" value="1"/>
</dbReference>
<feature type="signal peptide" evidence="11">
    <location>
        <begin position="1"/>
        <end position="19"/>
    </location>
</feature>
<keyword evidence="9" id="KW-0325">Glycoprotein</keyword>
<dbReference type="Pfam" id="PF15037">
    <property type="entry name" value="IL17_R_N"/>
    <property type="match status" value="1"/>
</dbReference>
<dbReference type="GO" id="GO:0030368">
    <property type="term" value="F:interleukin-17 receptor activity"/>
    <property type="evidence" value="ECO:0007669"/>
    <property type="project" value="InterPro"/>
</dbReference>
<keyword evidence="14" id="KW-1185">Reference proteome</keyword>
<dbReference type="GO" id="GO:0006954">
    <property type="term" value="P:inflammatory response"/>
    <property type="evidence" value="ECO:0007669"/>
    <property type="project" value="UniProtKB-KW"/>
</dbReference>
<dbReference type="EMBL" id="JAWDJR010000008">
    <property type="protein sequence ID" value="KAK9970080.1"/>
    <property type="molecule type" value="Genomic_DNA"/>
</dbReference>
<reference evidence="13 14" key="1">
    <citation type="submission" date="2024-05" db="EMBL/GenBank/DDBJ databases">
        <title>A high-quality chromosomal-level genome assembly of Topmouth culter (Culter alburnus).</title>
        <authorList>
            <person name="Zhao H."/>
        </authorList>
    </citation>
    <scope>NUCLEOTIDE SEQUENCE [LARGE SCALE GENOMIC DNA]</scope>
    <source>
        <strain evidence="13">CATC2023</strain>
        <tissue evidence="13">Muscle</tissue>
    </source>
</reference>
<evidence type="ECO:0000256" key="8">
    <source>
        <dbReference type="ARBA" id="ARBA00023170"/>
    </source>
</evidence>
<keyword evidence="4" id="KW-0812">Transmembrane</keyword>
<dbReference type="Pfam" id="PF08357">
    <property type="entry name" value="SEFIR"/>
    <property type="match status" value="1"/>
</dbReference>
<keyword evidence="5 11" id="KW-0732">Signal</keyword>
<evidence type="ECO:0000256" key="7">
    <source>
        <dbReference type="ARBA" id="ARBA00023136"/>
    </source>
</evidence>
<keyword evidence="8" id="KW-0675">Receptor</keyword>
<protein>
    <recommendedName>
        <fullName evidence="12">SEFIR domain-containing protein</fullName>
    </recommendedName>
</protein>
<dbReference type="AlphaFoldDB" id="A0AAW2A9J4"/>
<dbReference type="GO" id="GO:0005886">
    <property type="term" value="C:plasma membrane"/>
    <property type="evidence" value="ECO:0007669"/>
    <property type="project" value="UniProtKB-SubCell"/>
</dbReference>
<dbReference type="PROSITE" id="PS51534">
    <property type="entry name" value="SEFIR"/>
    <property type="match status" value="1"/>
</dbReference>